<keyword evidence="3 6" id="KW-0547">Nucleotide-binding</keyword>
<proteinExistence type="predicted"/>
<evidence type="ECO:0000256" key="7">
    <source>
        <dbReference type="PROSITE-ProRule" id="PRU10141"/>
    </source>
</evidence>
<dbReference type="InterPro" id="IPR000719">
    <property type="entry name" value="Prot_kinase_dom"/>
</dbReference>
<dbReference type="EMBL" id="KV921903">
    <property type="protein sequence ID" value="ORE07494.1"/>
    <property type="molecule type" value="Genomic_DNA"/>
</dbReference>
<dbReference type="Proteomes" id="UP000242414">
    <property type="component" value="Unassembled WGS sequence"/>
</dbReference>
<keyword evidence="1" id="KW-0723">Serine/threonine-protein kinase</keyword>
<evidence type="ECO:0000256" key="6">
    <source>
        <dbReference type="PIRSR" id="PIRSR630616-2"/>
    </source>
</evidence>
<dbReference type="GO" id="GO:0005524">
    <property type="term" value="F:ATP binding"/>
    <property type="evidence" value="ECO:0007669"/>
    <property type="project" value="UniProtKB-UniRule"/>
</dbReference>
<gene>
    <name evidence="9" type="ORF">BCV72DRAFT_226583</name>
</gene>
<dbReference type="InterPro" id="IPR011009">
    <property type="entry name" value="Kinase-like_dom_sf"/>
</dbReference>
<feature type="binding site" evidence="6 7">
    <location>
        <position position="136"/>
    </location>
    <ligand>
        <name>ATP</name>
        <dbReference type="ChEBI" id="CHEBI:30616"/>
    </ligand>
</feature>
<evidence type="ECO:0000256" key="1">
    <source>
        <dbReference type="ARBA" id="ARBA00022527"/>
    </source>
</evidence>
<dbReference type="VEuPathDB" id="FungiDB:BCV72DRAFT_226583"/>
<name>A0A1X0R669_RHIZD</name>
<dbReference type="PROSITE" id="PS50011">
    <property type="entry name" value="PROTEIN_KINASE_DOM"/>
    <property type="match status" value="1"/>
</dbReference>
<dbReference type="PROSITE" id="PS00107">
    <property type="entry name" value="PROTEIN_KINASE_ATP"/>
    <property type="match status" value="1"/>
</dbReference>
<feature type="domain" description="Protein kinase" evidence="8">
    <location>
        <begin position="107"/>
        <end position="155"/>
    </location>
</feature>
<dbReference type="AlphaFoldDB" id="A0A1X0R669"/>
<keyword evidence="4" id="KW-0418">Kinase</keyword>
<evidence type="ECO:0000259" key="8">
    <source>
        <dbReference type="PROSITE" id="PS50011"/>
    </source>
</evidence>
<sequence length="155" mass="18012">MLTHIKDFIRLKKEEYRTRHINNTINHSSHQQHLMESRTVPKQQALNDRFDLHRKQNNNTDYATVPRSVSVKEIKRSSNAAEELATMVMEQNNKKRNQLPHNELDRFKILKKIGDGAFSNVYAARDIVTGKKVAIKVAQKPKAGKVSFYFLLKNI</sequence>
<evidence type="ECO:0000313" key="9">
    <source>
        <dbReference type="EMBL" id="ORE07494.1"/>
    </source>
</evidence>
<keyword evidence="5 6" id="KW-0067">ATP-binding</keyword>
<dbReference type="PANTHER" id="PTHR24350">
    <property type="entry name" value="SERINE/THREONINE-PROTEIN KINASE IAL-RELATED"/>
    <property type="match status" value="1"/>
</dbReference>
<reference evidence="9" key="1">
    <citation type="journal article" date="2016" name="Proc. Natl. Acad. Sci. U.S.A.">
        <title>Lipid metabolic changes in an early divergent fungus govern the establishment of a mutualistic symbiosis with endobacteria.</title>
        <authorList>
            <person name="Lastovetsky O.A."/>
            <person name="Gaspar M.L."/>
            <person name="Mondo S.J."/>
            <person name="LaButti K.M."/>
            <person name="Sandor L."/>
            <person name="Grigoriev I.V."/>
            <person name="Henry S.A."/>
            <person name="Pawlowska T.E."/>
        </authorList>
    </citation>
    <scope>NUCLEOTIDE SEQUENCE [LARGE SCALE GENOMIC DNA]</scope>
    <source>
        <strain evidence="9">ATCC 52814</strain>
    </source>
</reference>
<dbReference type="GO" id="GO:0004674">
    <property type="term" value="F:protein serine/threonine kinase activity"/>
    <property type="evidence" value="ECO:0007669"/>
    <property type="project" value="UniProtKB-KW"/>
</dbReference>
<evidence type="ECO:0000256" key="2">
    <source>
        <dbReference type="ARBA" id="ARBA00022679"/>
    </source>
</evidence>
<dbReference type="Gene3D" id="3.30.200.20">
    <property type="entry name" value="Phosphorylase Kinase, domain 1"/>
    <property type="match status" value="1"/>
</dbReference>
<accession>A0A1X0R669</accession>
<evidence type="ECO:0000256" key="5">
    <source>
        <dbReference type="ARBA" id="ARBA00022840"/>
    </source>
</evidence>
<protein>
    <recommendedName>
        <fullName evidence="8">Protein kinase domain-containing protein</fullName>
    </recommendedName>
</protein>
<organism evidence="9">
    <name type="scientific">Rhizopus microsporus var. microsporus</name>
    <dbReference type="NCBI Taxonomy" id="86635"/>
    <lineage>
        <taxon>Eukaryota</taxon>
        <taxon>Fungi</taxon>
        <taxon>Fungi incertae sedis</taxon>
        <taxon>Mucoromycota</taxon>
        <taxon>Mucoromycotina</taxon>
        <taxon>Mucoromycetes</taxon>
        <taxon>Mucorales</taxon>
        <taxon>Mucorineae</taxon>
        <taxon>Rhizopodaceae</taxon>
        <taxon>Rhizopus</taxon>
    </lineage>
</organism>
<evidence type="ECO:0000256" key="4">
    <source>
        <dbReference type="ARBA" id="ARBA00022777"/>
    </source>
</evidence>
<dbReference type="InterPro" id="IPR030616">
    <property type="entry name" value="Aur-like"/>
</dbReference>
<dbReference type="SUPFAM" id="SSF56112">
    <property type="entry name" value="Protein kinase-like (PK-like)"/>
    <property type="match status" value="1"/>
</dbReference>
<keyword evidence="2" id="KW-0808">Transferase</keyword>
<evidence type="ECO:0000256" key="3">
    <source>
        <dbReference type="ARBA" id="ARBA00022741"/>
    </source>
</evidence>
<dbReference type="InterPro" id="IPR017441">
    <property type="entry name" value="Protein_kinase_ATP_BS"/>
</dbReference>